<evidence type="ECO:0000259" key="6">
    <source>
        <dbReference type="Pfam" id="PF23024"/>
    </source>
</evidence>
<dbReference type="GO" id="GO:0071766">
    <property type="term" value="P:Actinobacterium-type cell wall biogenesis"/>
    <property type="evidence" value="ECO:0007669"/>
    <property type="project" value="UniProtKB-ARBA"/>
</dbReference>
<dbReference type="InterPro" id="IPR000873">
    <property type="entry name" value="AMP-dep_synth/lig_dom"/>
</dbReference>
<keyword evidence="2 7" id="KW-0436">Ligase</keyword>
<reference evidence="7 8" key="1">
    <citation type="submission" date="2012-06" db="EMBL/GenBank/DDBJ databases">
        <title>Complete sequence of chromosome of Mycobacterium chubuense NBB4.</title>
        <authorList>
            <consortium name="US DOE Joint Genome Institute"/>
            <person name="Lucas S."/>
            <person name="Han J."/>
            <person name="Lapidus A."/>
            <person name="Cheng J.-F."/>
            <person name="Goodwin L."/>
            <person name="Pitluck S."/>
            <person name="Peters L."/>
            <person name="Mikhailova N."/>
            <person name="Teshima H."/>
            <person name="Detter J.C."/>
            <person name="Han C."/>
            <person name="Tapia R."/>
            <person name="Land M."/>
            <person name="Hauser L."/>
            <person name="Kyrpides N."/>
            <person name="Ivanova N."/>
            <person name="Pagani I."/>
            <person name="Mattes T."/>
            <person name="Holmes A."/>
            <person name="Rutledge P."/>
            <person name="Paulsen I."/>
            <person name="Coleman N."/>
            <person name="Woyke T."/>
        </authorList>
    </citation>
    <scope>NUCLEOTIDE SEQUENCE [LARGE SCALE GENOMIC DNA]</scope>
    <source>
        <strain evidence="7 8">NBB4</strain>
    </source>
</reference>
<keyword evidence="8" id="KW-1185">Reference proteome</keyword>
<dbReference type="GO" id="GO:0006633">
    <property type="term" value="P:fatty acid biosynthetic process"/>
    <property type="evidence" value="ECO:0007669"/>
    <property type="project" value="TreeGrafter"/>
</dbReference>
<dbReference type="HOGENOM" id="CLU_000022_23_7_11"/>
<dbReference type="PANTHER" id="PTHR22754">
    <property type="entry name" value="DISCO-INTERACTING PROTEIN 2 DIP2 -RELATED"/>
    <property type="match status" value="1"/>
</dbReference>
<dbReference type="GO" id="GO:0016874">
    <property type="term" value="F:ligase activity"/>
    <property type="evidence" value="ECO:0007669"/>
    <property type="project" value="UniProtKB-KW"/>
</dbReference>
<dbReference type="OrthoDB" id="3671040at2"/>
<feature type="domain" description="AMP-binding enzyme C-terminal" evidence="6">
    <location>
        <begin position="474"/>
        <end position="584"/>
    </location>
</feature>
<comment type="similarity">
    <text evidence="1">Belongs to the ATP-dependent AMP-binding enzyme family.</text>
</comment>
<dbReference type="FunFam" id="3.40.50.12780:FF:000013">
    <property type="entry name" value="Long-chain-fatty-acid--AMP ligase FadD32"/>
    <property type="match status" value="1"/>
</dbReference>
<dbReference type="STRING" id="710421.Mycch_2759"/>
<sequence>MPLLEPTIPGLLADRARLQPDDVAYTFIDYDVDPNGFAETLTWSQVYQRVQVVAAELLRHGSKGDRAAILAPQGLEYIIAFYGAMAAGFIAVPLPVPALGQLDERVNGALRDCQPVAVLTTSAVVHDIMTYVGSLQGGTPPQVIEVDALDFDTPREATVDVGQLPKTAYLQYTSGSTRAPAGVIMTHKNVIANLEQIFTDYMSHRGGVPPQDTTLVSWLPFYHDMGLIQGVFAALLCPPDAGETKWGRPAIVMSPVAFLQKPARWIQQLALNPHAWSSAPNFAFELSVRRTSDADLEGMDLGGLLGIISGSERIHSATIRRFNERFAKFNMPETTIRPSYGLAEATLYVISAPTGHTPSTVRFDYEKLAAGHAERCGNDAGTELVTYGAPRSSTVRIVDPETRTENPDGKVGEIWVHGDQVAMGYWRDPQKTERTFGGEVVNPSEGTPVGPWLRTGDLGVMSEGEMFIIGRIKDLLIVDGRNHYPDDIEATIQEITGGRVAAISVLDETSEQLVAVVEMKKKGSSEEEALDKLRAVKREVASAIKRSHSVRVADLVLVAPGSIPITTSGKIRRSACVDRYRHDEFSRLDVTT</sequence>
<gene>
    <name evidence="7" type="ordered locus">Mycch_2759</name>
</gene>
<dbReference type="Proteomes" id="UP000006057">
    <property type="component" value="Chromosome"/>
</dbReference>
<keyword evidence="4" id="KW-0443">Lipid metabolism</keyword>
<dbReference type="NCBIfam" id="NF004509">
    <property type="entry name" value="PRK05850.1"/>
    <property type="match status" value="1"/>
</dbReference>
<dbReference type="PANTHER" id="PTHR22754:SF32">
    <property type="entry name" value="DISCO-INTERACTING PROTEIN 2"/>
    <property type="match status" value="1"/>
</dbReference>
<evidence type="ECO:0000313" key="8">
    <source>
        <dbReference type="Proteomes" id="UP000006057"/>
    </source>
</evidence>
<protein>
    <submittedName>
        <fullName evidence="7">Acyl-CoA synthetase (AMP-forming)/AMP-acid ligase II</fullName>
    </submittedName>
</protein>
<dbReference type="RefSeq" id="WP_014815997.1">
    <property type="nucleotide sequence ID" value="NC_018027.1"/>
</dbReference>
<dbReference type="InterPro" id="IPR025110">
    <property type="entry name" value="AMP-bd_C"/>
</dbReference>
<dbReference type="KEGG" id="mcb:Mycch_2759"/>
<dbReference type="GO" id="GO:0005886">
    <property type="term" value="C:plasma membrane"/>
    <property type="evidence" value="ECO:0007669"/>
    <property type="project" value="TreeGrafter"/>
</dbReference>
<keyword evidence="3" id="KW-0276">Fatty acid metabolism</keyword>
<dbReference type="Gene3D" id="3.30.300.30">
    <property type="match status" value="1"/>
</dbReference>
<accession>I4BJR3</accession>
<dbReference type="AlphaFoldDB" id="I4BJR3"/>
<dbReference type="InterPro" id="IPR042099">
    <property type="entry name" value="ANL_N_sf"/>
</dbReference>
<evidence type="ECO:0000256" key="2">
    <source>
        <dbReference type="ARBA" id="ARBA00022598"/>
    </source>
</evidence>
<dbReference type="InterPro" id="IPR040097">
    <property type="entry name" value="FAAL/FAAC"/>
</dbReference>
<evidence type="ECO:0000259" key="5">
    <source>
        <dbReference type="Pfam" id="PF00501"/>
    </source>
</evidence>
<dbReference type="FunFam" id="3.30.300.30:FF:000016">
    <property type="entry name" value="Fatty-acid-CoA ligase FadD26"/>
    <property type="match status" value="1"/>
</dbReference>
<dbReference type="SUPFAM" id="SSF56801">
    <property type="entry name" value="Acetyl-CoA synthetase-like"/>
    <property type="match status" value="1"/>
</dbReference>
<organism evidence="7 8">
    <name type="scientific">Mycolicibacterium chubuense (strain NBB4)</name>
    <name type="common">Mycobacterium chubuense</name>
    <dbReference type="NCBI Taxonomy" id="710421"/>
    <lineage>
        <taxon>Bacteria</taxon>
        <taxon>Bacillati</taxon>
        <taxon>Actinomycetota</taxon>
        <taxon>Actinomycetes</taxon>
        <taxon>Mycobacteriales</taxon>
        <taxon>Mycobacteriaceae</taxon>
        <taxon>Mycolicibacterium</taxon>
    </lineage>
</organism>
<dbReference type="InterPro" id="IPR045851">
    <property type="entry name" value="AMP-bd_C_sf"/>
</dbReference>
<evidence type="ECO:0000256" key="1">
    <source>
        <dbReference type="ARBA" id="ARBA00006432"/>
    </source>
</evidence>
<proteinExistence type="inferred from homology"/>
<evidence type="ECO:0000256" key="3">
    <source>
        <dbReference type="ARBA" id="ARBA00022832"/>
    </source>
</evidence>
<dbReference type="eggNOG" id="COG0318">
    <property type="taxonomic scope" value="Bacteria"/>
</dbReference>
<dbReference type="GO" id="GO:0070566">
    <property type="term" value="F:adenylyltransferase activity"/>
    <property type="evidence" value="ECO:0007669"/>
    <property type="project" value="TreeGrafter"/>
</dbReference>
<evidence type="ECO:0000313" key="7">
    <source>
        <dbReference type="EMBL" id="AFM17520.1"/>
    </source>
</evidence>
<dbReference type="Pfam" id="PF00501">
    <property type="entry name" value="AMP-binding"/>
    <property type="match status" value="1"/>
</dbReference>
<dbReference type="EMBL" id="CP003053">
    <property type="protein sequence ID" value="AFM17520.1"/>
    <property type="molecule type" value="Genomic_DNA"/>
</dbReference>
<feature type="domain" description="AMP-dependent synthetase/ligase" evidence="5">
    <location>
        <begin position="13"/>
        <end position="426"/>
    </location>
</feature>
<dbReference type="PATRIC" id="fig|710421.3.peg.2749"/>
<dbReference type="CDD" id="cd05931">
    <property type="entry name" value="FAAL"/>
    <property type="match status" value="1"/>
</dbReference>
<name>I4BJR3_MYCCN</name>
<dbReference type="Gene3D" id="3.40.50.12780">
    <property type="entry name" value="N-terminal domain of ligase-like"/>
    <property type="match status" value="1"/>
</dbReference>
<evidence type="ECO:0000256" key="4">
    <source>
        <dbReference type="ARBA" id="ARBA00023098"/>
    </source>
</evidence>
<dbReference type="Pfam" id="PF23024">
    <property type="entry name" value="AMP-dom_DIP2-like"/>
    <property type="match status" value="1"/>
</dbReference>